<dbReference type="AlphaFoldDB" id="A0A508YK40"/>
<accession>A0A508YK40</accession>
<sequence length="61" mass="7228">MTKEEYQGKLSQLLKEMDELDVEYYDDDQFAFYGDCIMRLHDVADDALELAEKAKDVFNRD</sequence>
<evidence type="ECO:0000313" key="1">
    <source>
        <dbReference type="EMBL" id="VTZ89792.1"/>
    </source>
</evidence>
<gene>
    <name evidence="1" type="ORF">LMUP508_00918</name>
</gene>
<proteinExistence type="predicted"/>
<protein>
    <submittedName>
        <fullName evidence="1">Uncharacterized protein</fullName>
    </submittedName>
</protein>
<dbReference type="RefSeq" id="WP_143112921.1">
    <property type="nucleotide sequence ID" value="NZ_CABFNH010000010.1"/>
</dbReference>
<dbReference type="EMBL" id="CABFNH010000010">
    <property type="protein sequence ID" value="VTZ89792.1"/>
    <property type="molecule type" value="Genomic_DNA"/>
</dbReference>
<evidence type="ECO:0000313" key="2">
    <source>
        <dbReference type="Proteomes" id="UP000365705"/>
    </source>
</evidence>
<name>A0A508YK40_LIMMU</name>
<organism evidence="1 2">
    <name type="scientific">Limosilactobacillus mucosae</name>
    <name type="common">Lactobacillus mucosae</name>
    <dbReference type="NCBI Taxonomy" id="97478"/>
    <lineage>
        <taxon>Bacteria</taxon>
        <taxon>Bacillati</taxon>
        <taxon>Bacillota</taxon>
        <taxon>Bacilli</taxon>
        <taxon>Lactobacillales</taxon>
        <taxon>Lactobacillaceae</taxon>
        <taxon>Limosilactobacillus</taxon>
    </lineage>
</organism>
<dbReference type="Proteomes" id="UP000365705">
    <property type="component" value="Unassembled WGS sequence"/>
</dbReference>
<reference evidence="1 2" key="1">
    <citation type="submission" date="2019-06" db="EMBL/GenBank/DDBJ databases">
        <authorList>
            <person name="Rodrigo-Torres L."/>
            <person name="Arahal R. D."/>
            <person name="Lucena T."/>
        </authorList>
    </citation>
    <scope>NUCLEOTIDE SEQUENCE [LARGE SCALE GENOMIC DNA]</scope>
    <source>
        <strain evidence="1 2">INIA P508</strain>
    </source>
</reference>